<dbReference type="Pfam" id="PF13306">
    <property type="entry name" value="LRR_5"/>
    <property type="match status" value="1"/>
</dbReference>
<dbReference type="InterPro" id="IPR032675">
    <property type="entry name" value="LRR_dom_sf"/>
</dbReference>
<evidence type="ECO:0008006" key="4">
    <source>
        <dbReference type="Google" id="ProtNLM"/>
    </source>
</evidence>
<evidence type="ECO:0000313" key="3">
    <source>
        <dbReference type="Proteomes" id="UP001470230"/>
    </source>
</evidence>
<dbReference type="EMBL" id="JAPFFF010000018">
    <property type="protein sequence ID" value="KAK8860609.1"/>
    <property type="molecule type" value="Genomic_DNA"/>
</dbReference>
<sequence length="486" mass="56691">MSIIEYVEKKRENYESFLQFLENEDSTDDDFQSIIKIFETQEFGENIEEFEQFLQLLKNIANEHQRNKNFINKIMEILQHFKNQIKQTFSNFKIFKIFKSNQLILLFLFDNEVIKMDEKIYTEIINKKNEYCHFFYPEIKSFLGSKRSKEIEEYANNDIDFDKKRHEGENDWYLCMLIRHDLIDDFVMYVNQSNIPLDGCVNHSIFETNRFLIKSRPTLIEYCCFFGSIQIFQYLKLNKVELTSSLWFYAIHSNKAEMFHLIEESRVEPLVLECFNMSIKCHHNEIAGYIEDNLIPQIKEIQNTDVRKRKDVISSAKENKIDVIYDLLSKLDKIPDFCFKRSDKLRKIVIPPSIKSIGDRSFYECYSLTHVFVPSSVTSIGDFAFGRCFSLTQITIPSSVTSIGYYAFSECSSLRKISISPFVASIKGGLFNACTSLTKISIPTSVTSIGNYAFRGCSSIAQISVPSSIKEIEKNAFPLSIKIKKI</sequence>
<feature type="coiled-coil region" evidence="1">
    <location>
        <begin position="4"/>
        <end position="67"/>
    </location>
</feature>
<dbReference type="InterPro" id="IPR053139">
    <property type="entry name" value="Surface_bspA-like"/>
</dbReference>
<reference evidence="2 3" key="1">
    <citation type="submission" date="2024-04" db="EMBL/GenBank/DDBJ databases">
        <title>Tritrichomonas musculus Genome.</title>
        <authorList>
            <person name="Alves-Ferreira E."/>
            <person name="Grigg M."/>
            <person name="Lorenzi H."/>
            <person name="Galac M."/>
        </authorList>
    </citation>
    <scope>NUCLEOTIDE SEQUENCE [LARGE SCALE GENOMIC DNA]</scope>
    <source>
        <strain evidence="2 3">EAF2021</strain>
    </source>
</reference>
<dbReference type="InterPro" id="IPR026906">
    <property type="entry name" value="LRR_5"/>
</dbReference>
<protein>
    <recommendedName>
        <fullName evidence="4">Surface antigen BspA-like</fullName>
    </recommendedName>
</protein>
<keyword evidence="1" id="KW-0175">Coiled coil</keyword>
<keyword evidence="3" id="KW-1185">Reference proteome</keyword>
<dbReference type="PANTHER" id="PTHR45661">
    <property type="entry name" value="SURFACE ANTIGEN"/>
    <property type="match status" value="1"/>
</dbReference>
<evidence type="ECO:0000256" key="1">
    <source>
        <dbReference type="SAM" id="Coils"/>
    </source>
</evidence>
<evidence type="ECO:0000313" key="2">
    <source>
        <dbReference type="EMBL" id="KAK8860609.1"/>
    </source>
</evidence>
<dbReference type="PANTHER" id="PTHR45661:SF3">
    <property type="entry name" value="IG-LIKE DOMAIN-CONTAINING PROTEIN"/>
    <property type="match status" value="1"/>
</dbReference>
<organism evidence="2 3">
    <name type="scientific">Tritrichomonas musculus</name>
    <dbReference type="NCBI Taxonomy" id="1915356"/>
    <lineage>
        <taxon>Eukaryota</taxon>
        <taxon>Metamonada</taxon>
        <taxon>Parabasalia</taxon>
        <taxon>Tritrichomonadida</taxon>
        <taxon>Tritrichomonadidae</taxon>
        <taxon>Tritrichomonas</taxon>
    </lineage>
</organism>
<dbReference type="Proteomes" id="UP001470230">
    <property type="component" value="Unassembled WGS sequence"/>
</dbReference>
<comment type="caution">
    <text evidence="2">The sequence shown here is derived from an EMBL/GenBank/DDBJ whole genome shotgun (WGS) entry which is preliminary data.</text>
</comment>
<proteinExistence type="predicted"/>
<dbReference type="Gene3D" id="3.80.10.10">
    <property type="entry name" value="Ribonuclease Inhibitor"/>
    <property type="match status" value="1"/>
</dbReference>
<dbReference type="SUPFAM" id="SSF52058">
    <property type="entry name" value="L domain-like"/>
    <property type="match status" value="1"/>
</dbReference>
<name>A0ABR2IC36_9EUKA</name>
<accession>A0ABR2IC36</accession>
<gene>
    <name evidence="2" type="ORF">M9Y10_012274</name>
</gene>